<dbReference type="InterPro" id="IPR050218">
    <property type="entry name" value="LptD"/>
</dbReference>
<dbReference type="GO" id="GO:0043165">
    <property type="term" value="P:Gram-negative-bacterium-type cell outer membrane assembly"/>
    <property type="evidence" value="ECO:0007669"/>
    <property type="project" value="UniProtKB-UniRule"/>
</dbReference>
<reference evidence="7 8" key="1">
    <citation type="journal article" date="2014" name="Genome Biol. Evol.">
        <title>Acetic acid bacteria genomes reveal functional traits for adaptation to life in insect guts.</title>
        <authorList>
            <person name="Chouaia B."/>
            <person name="Gaiarsa S."/>
            <person name="Crotti E."/>
            <person name="Comandatore F."/>
            <person name="Degli Esposti M."/>
            <person name="Ricci I."/>
            <person name="Alma A."/>
            <person name="Favia G."/>
            <person name="Bandi C."/>
            <person name="Daffonchio D."/>
        </authorList>
    </citation>
    <scope>NUCLEOTIDE SEQUENCE [LARGE SCALE GENOMIC DNA]</scope>
    <source>
        <strain evidence="7 8">SF2.1</strain>
    </source>
</reference>
<dbReference type="Pfam" id="PF04453">
    <property type="entry name" value="LptD"/>
    <property type="match status" value="1"/>
</dbReference>
<feature type="domain" description="Organic solvent tolerance-like N-terminal" evidence="5">
    <location>
        <begin position="65"/>
        <end position="140"/>
    </location>
</feature>
<dbReference type="GO" id="GO:1990351">
    <property type="term" value="C:transporter complex"/>
    <property type="evidence" value="ECO:0007669"/>
    <property type="project" value="TreeGrafter"/>
</dbReference>
<evidence type="ECO:0000256" key="2">
    <source>
        <dbReference type="ARBA" id="ARBA00023136"/>
    </source>
</evidence>
<feature type="signal peptide" evidence="4">
    <location>
        <begin position="1"/>
        <end position="27"/>
    </location>
</feature>
<feature type="chain" id="PRO_5008980307" description="LPS-assembly protein LptD" evidence="4">
    <location>
        <begin position="28"/>
        <end position="770"/>
    </location>
</feature>
<dbReference type="PANTHER" id="PTHR30189:SF1">
    <property type="entry name" value="LPS-ASSEMBLY PROTEIN LPTD"/>
    <property type="match status" value="1"/>
</dbReference>
<evidence type="ECO:0000313" key="7">
    <source>
        <dbReference type="EMBL" id="CDG38500.1"/>
    </source>
</evidence>
<keyword evidence="1 4" id="KW-0732">Signal</keyword>
<keyword evidence="3 4" id="KW-0998">Cell outer membrane</keyword>
<sequence precursor="true">MSKRRVAHHRRRSWLAASMLAGTVTFGAIPEADATMQRQAGPKVAVGKPSSQSDPVTYLADNESYTRSGVATWTGNVQVWQGEHALRADKIVFDRNTGVLTATGHVAMVEPDGSTSFADYVELSNGMHDGIARGIFLRMEDNAKLAANGMRRTTGKINDMAKAVYTACQICAKDPSRPPFWQLRAYNATQDAEHKRIEFSHAYLDMFGLPIMYLPLFSMTDPSVKRQSGFLIPGINPHDRYLGTYFTIPYFWAIDDQQDLTVQGLVSTRTGPQISGQYRNQLNFGKINFTGGVAYSTHKEGSYVNTFGNTVDGTNDNGIQGYVRGNAIFDIDDHWRAGANVNLASSANYMRDYRITGYGNETLQSTAYIDGFGVGSYTRLDGQFYQGLNQGVIRNSNLPFVLPRFTYAFQGETDPLGGTFSLSTNDFNVYRPEGTRDQRGQIQMNWNRPFHNVLGQIWLLTARLDATVYQASHLTEQPTYYTDTGTHTTGWVLPTVALKMNWPFMRSFAHGHGSQVLEPIVQAIAAPNMGNSATRMIPNEDSLQYEFTDSTLFALNRYTGTDRLDGGLRGNIGVHGNWTWRGHVVDFLVGESIQQHVTQNRIPYSGLSHHLSSPVARVRVSPNRYLDLTARGRYDPYRKSFDYGEGLVSVGVPIFHVNAGYIYEPVTPYYFYATNYRLNGPTQVYYTKTNEVTAGVSTAYKQYHASIYGRRSLSRKEFVSLGGDIGYSNDCFGLDILAIKQYTSIGGQQRNTTVLFNLTFKTIGTFGING</sequence>
<dbReference type="HAMAP" id="MF_01411">
    <property type="entry name" value="LPS_assembly_LptD"/>
    <property type="match status" value="1"/>
</dbReference>
<dbReference type="Pfam" id="PF03968">
    <property type="entry name" value="LptD_N"/>
    <property type="match status" value="1"/>
</dbReference>
<dbReference type="InterPro" id="IPR005653">
    <property type="entry name" value="OstA-like_N"/>
</dbReference>
<dbReference type="RefSeq" id="WP_023977651.1">
    <property type="nucleotide sequence ID" value="NZ_CBLX010000003.1"/>
</dbReference>
<comment type="caution">
    <text evidence="7">The sequence shown here is derived from an EMBL/GenBank/DDBJ whole genome shotgun (WGS) entry which is preliminary data.</text>
</comment>
<dbReference type="GO" id="GO:0009279">
    <property type="term" value="C:cell outer membrane"/>
    <property type="evidence" value="ECO:0007669"/>
    <property type="project" value="UniProtKB-SubCell"/>
</dbReference>
<feature type="domain" description="LptD C-terminal" evidence="6">
    <location>
        <begin position="320"/>
        <end position="677"/>
    </location>
</feature>
<dbReference type="GO" id="GO:0015920">
    <property type="term" value="P:lipopolysaccharide transport"/>
    <property type="evidence" value="ECO:0007669"/>
    <property type="project" value="InterPro"/>
</dbReference>
<proteinExistence type="inferred from homology"/>
<evidence type="ECO:0000256" key="4">
    <source>
        <dbReference type="HAMAP-Rule" id="MF_01411"/>
    </source>
</evidence>
<name>A0A060QC52_9PROT</name>
<comment type="function">
    <text evidence="4">Involved in the assembly of lipopolysaccharide (LPS) at the surface of the outer membrane.</text>
</comment>
<comment type="similarity">
    <text evidence="4">Belongs to the LptD family.</text>
</comment>
<evidence type="ECO:0000256" key="3">
    <source>
        <dbReference type="ARBA" id="ARBA00023237"/>
    </source>
</evidence>
<dbReference type="AlphaFoldDB" id="A0A060QC52"/>
<gene>
    <name evidence="4" type="primary">lptD</name>
    <name evidence="7" type="ORF">ASAP_0455</name>
</gene>
<organism evidence="7 8">
    <name type="scientific">Asaia bogorensis</name>
    <dbReference type="NCBI Taxonomy" id="91915"/>
    <lineage>
        <taxon>Bacteria</taxon>
        <taxon>Pseudomonadati</taxon>
        <taxon>Pseudomonadota</taxon>
        <taxon>Alphaproteobacteria</taxon>
        <taxon>Acetobacterales</taxon>
        <taxon>Acetobacteraceae</taxon>
        <taxon>Asaia</taxon>
    </lineage>
</organism>
<dbReference type="Proteomes" id="UP000027583">
    <property type="component" value="Unassembled WGS sequence"/>
</dbReference>
<dbReference type="EMBL" id="CBLX010000003">
    <property type="protein sequence ID" value="CDG38500.1"/>
    <property type="molecule type" value="Genomic_DNA"/>
</dbReference>
<accession>A0A060QC52</accession>
<keyword evidence="2 4" id="KW-0472">Membrane</keyword>
<evidence type="ECO:0000259" key="6">
    <source>
        <dbReference type="Pfam" id="PF04453"/>
    </source>
</evidence>
<dbReference type="eggNOG" id="COG1452">
    <property type="taxonomic scope" value="Bacteria"/>
</dbReference>
<reference evidence="7 8" key="2">
    <citation type="journal article" date="2014" name="PLoS ONE">
        <title>Evolution of mitochondria reconstructed from the energy metabolism of living bacteria.</title>
        <authorList>
            <person name="Degli Esposti M."/>
            <person name="Chouaia B."/>
            <person name="Comandatore F."/>
            <person name="Crotti E."/>
            <person name="Sassera D."/>
            <person name="Lievens P.M."/>
            <person name="Daffonchio D."/>
            <person name="Bandi C."/>
        </authorList>
    </citation>
    <scope>NUCLEOTIDE SEQUENCE [LARGE SCALE GENOMIC DNA]</scope>
    <source>
        <strain evidence="7 8">SF2.1</strain>
    </source>
</reference>
<comment type="subunit">
    <text evidence="4">Component of the lipopolysaccharide transport and assembly complex.</text>
</comment>
<evidence type="ECO:0000259" key="5">
    <source>
        <dbReference type="Pfam" id="PF03968"/>
    </source>
</evidence>
<dbReference type="InterPro" id="IPR007543">
    <property type="entry name" value="LptD_C"/>
</dbReference>
<dbReference type="InterPro" id="IPR020889">
    <property type="entry name" value="LipoPS_assembly_LptD"/>
</dbReference>
<dbReference type="Gene3D" id="2.60.450.10">
    <property type="entry name" value="Lipopolysaccharide (LPS) transport protein A like domain"/>
    <property type="match status" value="1"/>
</dbReference>
<comment type="caution">
    <text evidence="4">Lacks conserved residue(s) required for the propagation of feature annotation.</text>
</comment>
<comment type="subcellular location">
    <subcellularLocation>
        <location evidence="4">Cell outer membrane</location>
    </subcellularLocation>
</comment>
<dbReference type="PANTHER" id="PTHR30189">
    <property type="entry name" value="LPS-ASSEMBLY PROTEIN"/>
    <property type="match status" value="1"/>
</dbReference>
<evidence type="ECO:0000256" key="1">
    <source>
        <dbReference type="ARBA" id="ARBA00022729"/>
    </source>
</evidence>
<evidence type="ECO:0000313" key="8">
    <source>
        <dbReference type="Proteomes" id="UP000027583"/>
    </source>
</evidence>
<protein>
    <recommendedName>
        <fullName evidence="4">LPS-assembly protein LptD</fullName>
    </recommendedName>
</protein>